<evidence type="ECO:0000256" key="3">
    <source>
        <dbReference type="ARBA" id="ARBA00023163"/>
    </source>
</evidence>
<evidence type="ECO:0000313" key="6">
    <source>
        <dbReference type="Proteomes" id="UP001432209"/>
    </source>
</evidence>
<keyword evidence="6" id="KW-1185">Reference proteome</keyword>
<evidence type="ECO:0000256" key="2">
    <source>
        <dbReference type="ARBA" id="ARBA00023125"/>
    </source>
</evidence>
<evidence type="ECO:0000256" key="1">
    <source>
        <dbReference type="ARBA" id="ARBA00023015"/>
    </source>
</evidence>
<dbReference type="Proteomes" id="UP001432209">
    <property type="component" value="Chromosome"/>
</dbReference>
<dbReference type="SUPFAM" id="SSF46689">
    <property type="entry name" value="Homeodomain-like"/>
    <property type="match status" value="2"/>
</dbReference>
<dbReference type="PANTHER" id="PTHR46796:SF13">
    <property type="entry name" value="HTH-TYPE TRANSCRIPTIONAL ACTIVATOR RHAS"/>
    <property type="match status" value="1"/>
</dbReference>
<dbReference type="Gene3D" id="1.10.10.60">
    <property type="entry name" value="Homeodomain-like"/>
    <property type="match status" value="2"/>
</dbReference>
<gene>
    <name evidence="5" type="ORF">OG442_01090</name>
</gene>
<proteinExistence type="predicted"/>
<dbReference type="Pfam" id="PF12833">
    <property type="entry name" value="HTH_18"/>
    <property type="match status" value="1"/>
</dbReference>
<dbReference type="InterPro" id="IPR018060">
    <property type="entry name" value="HTH_AraC"/>
</dbReference>
<dbReference type="Pfam" id="PF12852">
    <property type="entry name" value="Cupin_6"/>
    <property type="match status" value="1"/>
</dbReference>
<name>A0ABZ1ZVX0_STRNV</name>
<accession>A0ABZ1ZVX0</accession>
<dbReference type="PANTHER" id="PTHR46796">
    <property type="entry name" value="HTH-TYPE TRANSCRIPTIONAL ACTIVATOR RHAS-RELATED"/>
    <property type="match status" value="1"/>
</dbReference>
<dbReference type="PROSITE" id="PS01124">
    <property type="entry name" value="HTH_ARAC_FAMILY_2"/>
    <property type="match status" value="1"/>
</dbReference>
<feature type="domain" description="HTH araC/xylS-type" evidence="4">
    <location>
        <begin position="199"/>
        <end position="297"/>
    </location>
</feature>
<evidence type="ECO:0000259" key="4">
    <source>
        <dbReference type="PROSITE" id="PS01124"/>
    </source>
</evidence>
<keyword evidence="2" id="KW-0238">DNA-binding</keyword>
<dbReference type="InterPro" id="IPR018062">
    <property type="entry name" value="HTH_AraC-typ_CS"/>
</dbReference>
<dbReference type="InterPro" id="IPR050204">
    <property type="entry name" value="AraC_XylS_family_regulators"/>
</dbReference>
<keyword evidence="3" id="KW-0804">Transcription</keyword>
<sequence>MDVLTDLLDGVRARGALLSVAVMASPWSVRFASGAPLTLATVLRGQAWLVPDEGEAKLVRAGDIALVRGSAPYTVADDPGTPPRVVIDRAAYCGRSDPAAVPATDGATVLLSGAYENEGGVSERLLRALPPVLVVPDADRHSPLLALVAAETARDSPGQQAVLDRLLDLLLISTLRGWFDRPGTPAPLWYRAADDPVVAHALRLLHDRTADPWTVAKLAAETGVSRAVLARRFTARVGEPPMTYLTNWRISLAADLLRGTDDTVGAVARKVGYANTFALSVAFKRLRQVSPSEHRATASRAPEAPTGHQ</sequence>
<protein>
    <submittedName>
        <fullName evidence="5">AraC family transcriptional regulator</fullName>
    </submittedName>
</protein>
<organism evidence="5 6">
    <name type="scientific">Streptomyces niveus</name>
    <name type="common">Streptomyces spheroides</name>
    <dbReference type="NCBI Taxonomy" id="193462"/>
    <lineage>
        <taxon>Bacteria</taxon>
        <taxon>Bacillati</taxon>
        <taxon>Actinomycetota</taxon>
        <taxon>Actinomycetes</taxon>
        <taxon>Kitasatosporales</taxon>
        <taxon>Streptomycetaceae</taxon>
        <taxon>Streptomyces</taxon>
    </lineage>
</organism>
<dbReference type="SMART" id="SM00342">
    <property type="entry name" value="HTH_ARAC"/>
    <property type="match status" value="1"/>
</dbReference>
<dbReference type="RefSeq" id="WP_329073832.1">
    <property type="nucleotide sequence ID" value="NZ_CP109495.1"/>
</dbReference>
<keyword evidence="1" id="KW-0805">Transcription regulation</keyword>
<dbReference type="InterPro" id="IPR009057">
    <property type="entry name" value="Homeodomain-like_sf"/>
</dbReference>
<evidence type="ECO:0000313" key="5">
    <source>
        <dbReference type="EMBL" id="WUX50266.1"/>
    </source>
</evidence>
<dbReference type="EMBL" id="CP109495">
    <property type="protein sequence ID" value="WUX50266.1"/>
    <property type="molecule type" value="Genomic_DNA"/>
</dbReference>
<reference evidence="5" key="1">
    <citation type="submission" date="2022-10" db="EMBL/GenBank/DDBJ databases">
        <title>The complete genomes of actinobacterial strains from the NBC collection.</title>
        <authorList>
            <person name="Joergensen T.S."/>
            <person name="Alvarez Arevalo M."/>
            <person name="Sterndorff E.B."/>
            <person name="Faurdal D."/>
            <person name="Vuksanovic O."/>
            <person name="Mourched A.-S."/>
            <person name="Charusanti P."/>
            <person name="Shaw S."/>
            <person name="Blin K."/>
            <person name="Weber T."/>
        </authorList>
    </citation>
    <scope>NUCLEOTIDE SEQUENCE</scope>
    <source>
        <strain evidence="5">NBC_01432</strain>
    </source>
</reference>
<dbReference type="InterPro" id="IPR032783">
    <property type="entry name" value="AraC_lig"/>
</dbReference>
<dbReference type="PROSITE" id="PS00041">
    <property type="entry name" value="HTH_ARAC_FAMILY_1"/>
    <property type="match status" value="1"/>
</dbReference>